<evidence type="ECO:0000313" key="2">
    <source>
        <dbReference type="EMBL" id="KAK9118725.1"/>
    </source>
</evidence>
<dbReference type="AlphaFoldDB" id="A0AAP0IPB4"/>
<accession>A0AAP0IPB4</accession>
<feature type="region of interest" description="Disordered" evidence="1">
    <location>
        <begin position="21"/>
        <end position="66"/>
    </location>
</feature>
<proteinExistence type="predicted"/>
<feature type="compositionally biased region" description="Basic and acidic residues" evidence="1">
    <location>
        <begin position="46"/>
        <end position="66"/>
    </location>
</feature>
<sequence length="66" mass="7273">MIGGKTVIDRDVGRVDSALLDDDTGHHAWESSAKMSDNSMMGRAGRSGDDHTTTKVDRLQVNHQYE</sequence>
<name>A0AAP0IPB4_9MAGN</name>
<dbReference type="Proteomes" id="UP001419268">
    <property type="component" value="Unassembled WGS sequence"/>
</dbReference>
<comment type="caution">
    <text evidence="2">The sequence shown here is derived from an EMBL/GenBank/DDBJ whole genome shotgun (WGS) entry which is preliminary data.</text>
</comment>
<evidence type="ECO:0000313" key="3">
    <source>
        <dbReference type="Proteomes" id="UP001419268"/>
    </source>
</evidence>
<dbReference type="EMBL" id="JBBNAG010000007">
    <property type="protein sequence ID" value="KAK9118725.1"/>
    <property type="molecule type" value="Genomic_DNA"/>
</dbReference>
<gene>
    <name evidence="2" type="ORF">Scep_016818</name>
</gene>
<keyword evidence="3" id="KW-1185">Reference proteome</keyword>
<reference evidence="2 3" key="1">
    <citation type="submission" date="2024-01" db="EMBL/GenBank/DDBJ databases">
        <title>Genome assemblies of Stephania.</title>
        <authorList>
            <person name="Yang L."/>
        </authorList>
    </citation>
    <scope>NUCLEOTIDE SEQUENCE [LARGE SCALE GENOMIC DNA]</scope>
    <source>
        <strain evidence="2">JXDWG</strain>
        <tissue evidence="2">Leaf</tissue>
    </source>
</reference>
<organism evidence="2 3">
    <name type="scientific">Stephania cephalantha</name>
    <dbReference type="NCBI Taxonomy" id="152367"/>
    <lineage>
        <taxon>Eukaryota</taxon>
        <taxon>Viridiplantae</taxon>
        <taxon>Streptophyta</taxon>
        <taxon>Embryophyta</taxon>
        <taxon>Tracheophyta</taxon>
        <taxon>Spermatophyta</taxon>
        <taxon>Magnoliopsida</taxon>
        <taxon>Ranunculales</taxon>
        <taxon>Menispermaceae</taxon>
        <taxon>Menispermoideae</taxon>
        <taxon>Cissampelideae</taxon>
        <taxon>Stephania</taxon>
    </lineage>
</organism>
<evidence type="ECO:0000256" key="1">
    <source>
        <dbReference type="SAM" id="MobiDB-lite"/>
    </source>
</evidence>
<protein>
    <submittedName>
        <fullName evidence="2">Uncharacterized protein</fullName>
    </submittedName>
</protein>